<keyword evidence="1" id="KW-0472">Membrane</keyword>
<name>A0AAN8SPY5_SOLBU</name>
<evidence type="ECO:0000256" key="1">
    <source>
        <dbReference type="SAM" id="Phobius"/>
    </source>
</evidence>
<keyword evidence="1" id="KW-1133">Transmembrane helix</keyword>
<organism evidence="2 3">
    <name type="scientific">Solanum bulbocastanum</name>
    <name type="common">Wild potato</name>
    <dbReference type="NCBI Taxonomy" id="147425"/>
    <lineage>
        <taxon>Eukaryota</taxon>
        <taxon>Viridiplantae</taxon>
        <taxon>Streptophyta</taxon>
        <taxon>Embryophyta</taxon>
        <taxon>Tracheophyta</taxon>
        <taxon>Spermatophyta</taxon>
        <taxon>Magnoliopsida</taxon>
        <taxon>eudicotyledons</taxon>
        <taxon>Gunneridae</taxon>
        <taxon>Pentapetalae</taxon>
        <taxon>asterids</taxon>
        <taxon>lamiids</taxon>
        <taxon>Solanales</taxon>
        <taxon>Solanaceae</taxon>
        <taxon>Solanoideae</taxon>
        <taxon>Solaneae</taxon>
        <taxon>Solanum</taxon>
    </lineage>
</organism>
<proteinExistence type="predicted"/>
<feature type="transmembrane region" description="Helical" evidence="1">
    <location>
        <begin position="12"/>
        <end position="33"/>
    </location>
</feature>
<comment type="caution">
    <text evidence="2">The sequence shown here is derived from an EMBL/GenBank/DDBJ whole genome shotgun (WGS) entry which is preliminary data.</text>
</comment>
<feature type="transmembrane region" description="Helical" evidence="1">
    <location>
        <begin position="53"/>
        <end position="72"/>
    </location>
</feature>
<evidence type="ECO:0000313" key="2">
    <source>
        <dbReference type="EMBL" id="KAK6773969.1"/>
    </source>
</evidence>
<gene>
    <name evidence="2" type="ORF">RDI58_029208</name>
</gene>
<evidence type="ECO:0000313" key="3">
    <source>
        <dbReference type="Proteomes" id="UP001371456"/>
    </source>
</evidence>
<protein>
    <submittedName>
        <fullName evidence="2">Uncharacterized protein</fullName>
    </submittedName>
</protein>
<accession>A0AAN8SPY5</accession>
<dbReference type="EMBL" id="JBANQN010000012">
    <property type="protein sequence ID" value="KAK6773969.1"/>
    <property type="molecule type" value="Genomic_DNA"/>
</dbReference>
<keyword evidence="1" id="KW-0812">Transmembrane</keyword>
<dbReference type="Proteomes" id="UP001371456">
    <property type="component" value="Unassembled WGS sequence"/>
</dbReference>
<keyword evidence="3" id="KW-1185">Reference proteome</keyword>
<sequence>MSKKDNISASVLRLCSIHKIIGGLTTTFVYGDLAEKLLSMKVEDTFDITCVKVISYLCLSVCLYIYLIYRFVNDFFCFQNQLLRVDRTQQMLSKRLFHIQLRKSSWTNSNVTQSSLTILSYTEKECVSLPRLARGTIKGPNRSMQTR</sequence>
<reference evidence="2 3" key="1">
    <citation type="submission" date="2024-02" db="EMBL/GenBank/DDBJ databases">
        <title>de novo genome assembly of Solanum bulbocastanum strain 11H21.</title>
        <authorList>
            <person name="Hosaka A.J."/>
        </authorList>
    </citation>
    <scope>NUCLEOTIDE SEQUENCE [LARGE SCALE GENOMIC DNA]</scope>
    <source>
        <tissue evidence="2">Young leaves</tissue>
    </source>
</reference>
<dbReference type="AlphaFoldDB" id="A0AAN8SPY5"/>